<evidence type="ECO:0000313" key="5">
    <source>
        <dbReference type="Proteomes" id="UP000184016"/>
    </source>
</evidence>
<dbReference type="Gene3D" id="3.40.50.2000">
    <property type="entry name" value="Glycogen Phosphorylase B"/>
    <property type="match status" value="2"/>
</dbReference>
<gene>
    <name evidence="4" type="ORF">SAMN05443507_11856</name>
</gene>
<dbReference type="PANTHER" id="PTHR12526:SF629">
    <property type="entry name" value="TEICHURONIC ACID BIOSYNTHESIS GLYCOSYLTRANSFERASE TUAH-RELATED"/>
    <property type="match status" value="1"/>
</dbReference>
<accession>A0A1M6U4F5</accession>
<keyword evidence="2 4" id="KW-0808">Transferase</keyword>
<dbReference type="Proteomes" id="UP000184016">
    <property type="component" value="Unassembled WGS sequence"/>
</dbReference>
<evidence type="ECO:0000259" key="3">
    <source>
        <dbReference type="Pfam" id="PF13439"/>
    </source>
</evidence>
<name>A0A1M6U4F5_9BACL</name>
<dbReference type="PANTHER" id="PTHR12526">
    <property type="entry name" value="GLYCOSYLTRANSFERASE"/>
    <property type="match status" value="1"/>
</dbReference>
<organism evidence="4 5">
    <name type="scientific">Alicyclobacillus tolerans</name>
    <dbReference type="NCBI Taxonomy" id="90970"/>
    <lineage>
        <taxon>Bacteria</taxon>
        <taxon>Bacillati</taxon>
        <taxon>Bacillota</taxon>
        <taxon>Bacilli</taxon>
        <taxon>Bacillales</taxon>
        <taxon>Alicyclobacillaceae</taxon>
        <taxon>Alicyclobacillus</taxon>
    </lineage>
</organism>
<dbReference type="STRING" id="1830138.SAMN05443507_11856"/>
<protein>
    <submittedName>
        <fullName evidence="4">Glycosyltransferase involved in cell wall bisynthesis</fullName>
    </submittedName>
</protein>
<dbReference type="GO" id="GO:0016757">
    <property type="term" value="F:glycosyltransferase activity"/>
    <property type="evidence" value="ECO:0007669"/>
    <property type="project" value="UniProtKB-KW"/>
</dbReference>
<dbReference type="EMBL" id="FRAF01000018">
    <property type="protein sequence ID" value="SHK64067.1"/>
    <property type="molecule type" value="Genomic_DNA"/>
</dbReference>
<keyword evidence="5" id="KW-1185">Reference proteome</keyword>
<dbReference type="RefSeq" id="WP_072874609.1">
    <property type="nucleotide sequence ID" value="NZ_FRAF01000018.1"/>
</dbReference>
<dbReference type="CDD" id="cd03794">
    <property type="entry name" value="GT4_WbuB-like"/>
    <property type="match status" value="1"/>
</dbReference>
<keyword evidence="1" id="KW-0328">Glycosyltransferase</keyword>
<dbReference type="AlphaFoldDB" id="A0A1M6U4F5"/>
<dbReference type="SUPFAM" id="SSF53756">
    <property type="entry name" value="UDP-Glycosyltransferase/glycogen phosphorylase"/>
    <property type="match status" value="1"/>
</dbReference>
<evidence type="ECO:0000256" key="2">
    <source>
        <dbReference type="ARBA" id="ARBA00022679"/>
    </source>
</evidence>
<evidence type="ECO:0000256" key="1">
    <source>
        <dbReference type="ARBA" id="ARBA00022676"/>
    </source>
</evidence>
<feature type="domain" description="Glycosyltransferase subfamily 4-like N-terminal" evidence="3">
    <location>
        <begin position="116"/>
        <end position="238"/>
    </location>
</feature>
<dbReference type="InterPro" id="IPR028098">
    <property type="entry name" value="Glyco_trans_4-like_N"/>
</dbReference>
<reference evidence="5" key="1">
    <citation type="submission" date="2016-11" db="EMBL/GenBank/DDBJ databases">
        <authorList>
            <person name="Varghese N."/>
            <person name="Submissions S."/>
        </authorList>
    </citation>
    <scope>NUCLEOTIDE SEQUENCE [LARGE SCALE GENOMIC DNA]</scope>
    <source>
        <strain evidence="5">USBA-503</strain>
    </source>
</reference>
<proteinExistence type="predicted"/>
<dbReference type="Pfam" id="PF13439">
    <property type="entry name" value="Glyco_transf_4"/>
    <property type="match status" value="1"/>
</dbReference>
<sequence>MPRVLVIAHLFPPIGGIGVQRALKFTQYLSEYGWSPVVLTTSDFHVATMDPSLLEKVPASVPVYRTADRMARWMARISPVSAHAAKTSENFSAKPTKRSFKQRLLPMLKTLRNTLAIPDEQLLWAISAAFAARHVIRKEQIDCVFTTSGPNSAHIAGYLLKRWLGIPWVADFRDPWTDNMHFPDEGVRAVVERALERRVLKTADALITVTDSFASLFKHKHPSVPGKIHVIRNGVDPADFPIVTPDHHTSHQTLAGERPFTLLYAGILYPKRSPEIFLRALQRAIASGAIQREQIRIEFAGVFDYPAPVSNSQLLKELDLEDVVQPLGYLSHDEVAKRMLQVDGLLLIGDADERAGMYIPGKVYEYLYARKPVFALLQPGEAAKLLEQFQVGVVAPVEDEEKVFQALCVYCNEFIQNWSGGPNEQDLLIFSRQYEAQLLADVLTETLQPWLLERNRSQSAWAVQ</sequence>
<evidence type="ECO:0000313" key="4">
    <source>
        <dbReference type="EMBL" id="SHK64067.1"/>
    </source>
</evidence>